<name>A0AAV9HKX4_9PEZI</name>
<organism evidence="2 3">
    <name type="scientific">Cladorrhinum samala</name>
    <dbReference type="NCBI Taxonomy" id="585594"/>
    <lineage>
        <taxon>Eukaryota</taxon>
        <taxon>Fungi</taxon>
        <taxon>Dikarya</taxon>
        <taxon>Ascomycota</taxon>
        <taxon>Pezizomycotina</taxon>
        <taxon>Sordariomycetes</taxon>
        <taxon>Sordariomycetidae</taxon>
        <taxon>Sordariales</taxon>
        <taxon>Podosporaceae</taxon>
        <taxon>Cladorrhinum</taxon>
    </lineage>
</organism>
<feature type="signal peptide" evidence="1">
    <location>
        <begin position="1"/>
        <end position="21"/>
    </location>
</feature>
<accession>A0AAV9HKX4</accession>
<keyword evidence="1" id="KW-0732">Signal</keyword>
<reference evidence="2" key="2">
    <citation type="submission" date="2023-06" db="EMBL/GenBank/DDBJ databases">
        <authorList>
            <consortium name="Lawrence Berkeley National Laboratory"/>
            <person name="Mondo S.J."/>
            <person name="Hensen N."/>
            <person name="Bonometti L."/>
            <person name="Westerberg I."/>
            <person name="Brannstrom I.O."/>
            <person name="Guillou S."/>
            <person name="Cros-Aarteil S."/>
            <person name="Calhoun S."/>
            <person name="Haridas S."/>
            <person name="Kuo A."/>
            <person name="Pangilinan J."/>
            <person name="Riley R."/>
            <person name="Labutti K."/>
            <person name="Andreopoulos B."/>
            <person name="Lipzen A."/>
            <person name="Chen C."/>
            <person name="Yanf M."/>
            <person name="Daum C."/>
            <person name="Ng V."/>
            <person name="Clum A."/>
            <person name="Steindorff A."/>
            <person name="Ohm R."/>
            <person name="Martin F."/>
            <person name="Silar P."/>
            <person name="Natvig D."/>
            <person name="Lalanne C."/>
            <person name="Gautier V."/>
            <person name="Ament-Velasquez S.L."/>
            <person name="Kruys A."/>
            <person name="Hutchinson M.I."/>
            <person name="Powell A.J."/>
            <person name="Barry K."/>
            <person name="Miller A.N."/>
            <person name="Grigoriev I.V."/>
            <person name="Debuchy R."/>
            <person name="Gladieux P."/>
            <person name="Thoren M.H."/>
            <person name="Johannesson H."/>
        </authorList>
    </citation>
    <scope>NUCLEOTIDE SEQUENCE</scope>
    <source>
        <strain evidence="2">PSN324</strain>
    </source>
</reference>
<reference evidence="2" key="1">
    <citation type="journal article" date="2023" name="Mol. Phylogenet. Evol.">
        <title>Genome-scale phylogeny and comparative genomics of the fungal order Sordariales.</title>
        <authorList>
            <person name="Hensen N."/>
            <person name="Bonometti L."/>
            <person name="Westerberg I."/>
            <person name="Brannstrom I.O."/>
            <person name="Guillou S."/>
            <person name="Cros-Aarteil S."/>
            <person name="Calhoun S."/>
            <person name="Haridas S."/>
            <person name="Kuo A."/>
            <person name="Mondo S."/>
            <person name="Pangilinan J."/>
            <person name="Riley R."/>
            <person name="LaButti K."/>
            <person name="Andreopoulos B."/>
            <person name="Lipzen A."/>
            <person name="Chen C."/>
            <person name="Yan M."/>
            <person name="Daum C."/>
            <person name="Ng V."/>
            <person name="Clum A."/>
            <person name="Steindorff A."/>
            <person name="Ohm R.A."/>
            <person name="Martin F."/>
            <person name="Silar P."/>
            <person name="Natvig D.O."/>
            <person name="Lalanne C."/>
            <person name="Gautier V."/>
            <person name="Ament-Velasquez S.L."/>
            <person name="Kruys A."/>
            <person name="Hutchinson M.I."/>
            <person name="Powell A.J."/>
            <person name="Barry K."/>
            <person name="Miller A.N."/>
            <person name="Grigoriev I.V."/>
            <person name="Debuchy R."/>
            <person name="Gladieux P."/>
            <person name="Hiltunen Thoren M."/>
            <person name="Johannesson H."/>
        </authorList>
    </citation>
    <scope>NUCLEOTIDE SEQUENCE</scope>
    <source>
        <strain evidence="2">PSN324</strain>
    </source>
</reference>
<evidence type="ECO:0000313" key="3">
    <source>
        <dbReference type="Proteomes" id="UP001321749"/>
    </source>
</evidence>
<dbReference type="Pfam" id="PF17615">
    <property type="entry name" value="C166"/>
    <property type="match status" value="1"/>
</dbReference>
<evidence type="ECO:0000313" key="2">
    <source>
        <dbReference type="EMBL" id="KAK4460561.1"/>
    </source>
</evidence>
<sequence>MVSLRTLFTSAAAMLAVPALAAITPEEMVTNINRLTEKSKALQAPAQSISLLNAPLIIIGQGPFPQLITGFTDIVSTATGAIAAMKDTAAITDVAPATAVANAFREFVHVHQALLNILIGKAGLITSIPFIGPPMAAVLRSVEAVVDSIAFGIIGTVEVAAQKTLIQSDANALDGTLTTCINKYSSLNLKRDAKVFVA</sequence>
<gene>
    <name evidence="2" type="ORF">QBC42DRAFT_205529</name>
</gene>
<proteinExistence type="predicted"/>
<dbReference type="EMBL" id="MU865009">
    <property type="protein sequence ID" value="KAK4460561.1"/>
    <property type="molecule type" value="Genomic_DNA"/>
</dbReference>
<evidence type="ECO:0000256" key="1">
    <source>
        <dbReference type="SAM" id="SignalP"/>
    </source>
</evidence>
<feature type="chain" id="PRO_5043676058" description="UVI-1" evidence="1">
    <location>
        <begin position="22"/>
        <end position="198"/>
    </location>
</feature>
<protein>
    <recommendedName>
        <fullName evidence="4">UVI-1</fullName>
    </recommendedName>
</protein>
<dbReference type="AlphaFoldDB" id="A0AAV9HKX4"/>
<dbReference type="Proteomes" id="UP001321749">
    <property type="component" value="Unassembled WGS sequence"/>
</dbReference>
<evidence type="ECO:0008006" key="4">
    <source>
        <dbReference type="Google" id="ProtNLM"/>
    </source>
</evidence>
<keyword evidence="3" id="KW-1185">Reference proteome</keyword>
<comment type="caution">
    <text evidence="2">The sequence shown here is derived from an EMBL/GenBank/DDBJ whole genome shotgun (WGS) entry which is preliminary data.</text>
</comment>